<dbReference type="VEuPathDB" id="FungiDB:VP01_795g5"/>
<proteinExistence type="predicted"/>
<gene>
    <name evidence="1" type="ORF">VP01_795g5</name>
</gene>
<dbReference type="AlphaFoldDB" id="A0A0L6UAP0"/>
<accession>A0A0L6UAP0</accession>
<name>A0A0L6UAP0_9BASI</name>
<evidence type="ECO:0000313" key="1">
    <source>
        <dbReference type="EMBL" id="KNZ45638.1"/>
    </source>
</evidence>
<dbReference type="Proteomes" id="UP000037035">
    <property type="component" value="Unassembled WGS sequence"/>
</dbReference>
<organism evidence="1 2">
    <name type="scientific">Puccinia sorghi</name>
    <dbReference type="NCBI Taxonomy" id="27349"/>
    <lineage>
        <taxon>Eukaryota</taxon>
        <taxon>Fungi</taxon>
        <taxon>Dikarya</taxon>
        <taxon>Basidiomycota</taxon>
        <taxon>Pucciniomycotina</taxon>
        <taxon>Pucciniomycetes</taxon>
        <taxon>Pucciniales</taxon>
        <taxon>Pucciniaceae</taxon>
        <taxon>Puccinia</taxon>
    </lineage>
</organism>
<reference evidence="1 2" key="1">
    <citation type="submission" date="2015-08" db="EMBL/GenBank/DDBJ databases">
        <title>Next Generation Sequencing and Analysis of the Genome of Puccinia sorghi L Schw, the Causal Agent of Maize Common Rust.</title>
        <authorList>
            <person name="Rochi L."/>
            <person name="Burguener G."/>
            <person name="Darino M."/>
            <person name="Turjanski A."/>
            <person name="Kreff E."/>
            <person name="Dieguez M.J."/>
            <person name="Sacco F."/>
        </authorList>
    </citation>
    <scope>NUCLEOTIDE SEQUENCE [LARGE SCALE GENOMIC DNA]</scope>
    <source>
        <strain evidence="1 2">RO10H11247</strain>
    </source>
</reference>
<dbReference type="EMBL" id="LAVV01013449">
    <property type="protein sequence ID" value="KNZ45638.1"/>
    <property type="molecule type" value="Genomic_DNA"/>
</dbReference>
<sequence>MCDTPEAIKGVPVKILIKFKLFIAGKKMHDKKTWVSVGDETNIQVLYGLTSFEDFQQKVAAACKTGPIILKSMASHNPTMEWLATIVRAPNFLKKDKYQLMSWSHYKLWLETAVNTNKAKTGKAGRLGSMTVRLLAERQMG</sequence>
<keyword evidence="2" id="KW-1185">Reference proteome</keyword>
<protein>
    <submittedName>
        <fullName evidence="1">Uncharacterized protein</fullName>
    </submittedName>
</protein>
<evidence type="ECO:0000313" key="2">
    <source>
        <dbReference type="Proteomes" id="UP000037035"/>
    </source>
</evidence>
<comment type="caution">
    <text evidence="1">The sequence shown here is derived from an EMBL/GenBank/DDBJ whole genome shotgun (WGS) entry which is preliminary data.</text>
</comment>